<dbReference type="InterPro" id="IPR009061">
    <property type="entry name" value="DNA-bd_dom_put_sf"/>
</dbReference>
<sequence length="129" mass="14525">MIKRGALAEATGSNIETIRYYEKIGLLHEPDRSASGHRLYSRDDQKRLGFVLRCRELGFSIAELRELLGLVDTKDYTCAEVLAVTTQHIEDIAKKIADLKRLKRTLDRMSAECSGEAVPDCPLVEALFE</sequence>
<keyword evidence="3" id="KW-0804">Transcription</keyword>
<dbReference type="SMART" id="SM00422">
    <property type="entry name" value="HTH_MERR"/>
    <property type="match status" value="1"/>
</dbReference>
<keyword evidence="2" id="KW-0238">DNA-binding</keyword>
<dbReference type="InterPro" id="IPR047057">
    <property type="entry name" value="MerR_fam"/>
</dbReference>
<dbReference type="EMBL" id="QRDP01000004">
    <property type="protein sequence ID" value="RED16700.1"/>
    <property type="molecule type" value="Genomic_DNA"/>
</dbReference>
<dbReference type="InterPro" id="IPR015358">
    <property type="entry name" value="Tscrpt_reg_MerR_DNA-bd"/>
</dbReference>
<dbReference type="SUPFAM" id="SSF46955">
    <property type="entry name" value="Putative DNA-binding domain"/>
    <property type="match status" value="1"/>
</dbReference>
<accession>A0A3D9FFW0</accession>
<feature type="domain" description="HTH merR-type" evidence="4">
    <location>
        <begin position="1"/>
        <end position="70"/>
    </location>
</feature>
<evidence type="ECO:0000256" key="3">
    <source>
        <dbReference type="ARBA" id="ARBA00023163"/>
    </source>
</evidence>
<proteinExistence type="predicted"/>
<dbReference type="Proteomes" id="UP000256310">
    <property type="component" value="Unassembled WGS sequence"/>
</dbReference>
<dbReference type="CDD" id="cd04785">
    <property type="entry name" value="HTH_CadR-PbrR-like"/>
    <property type="match status" value="1"/>
</dbReference>
<evidence type="ECO:0000256" key="1">
    <source>
        <dbReference type="ARBA" id="ARBA00023015"/>
    </source>
</evidence>
<dbReference type="InterPro" id="IPR000551">
    <property type="entry name" value="MerR-type_HTH_dom"/>
</dbReference>
<keyword evidence="6" id="KW-1185">Reference proteome</keyword>
<name>A0A3D9FFW0_9SPHN</name>
<dbReference type="PANTHER" id="PTHR30204:SF94">
    <property type="entry name" value="HEAVY METAL-DEPENDENT TRANSCRIPTIONAL REGULATOR HI_0293-RELATED"/>
    <property type="match status" value="1"/>
</dbReference>
<evidence type="ECO:0000313" key="5">
    <source>
        <dbReference type="EMBL" id="RED16700.1"/>
    </source>
</evidence>
<gene>
    <name evidence="5" type="ORF">DFR46_1728</name>
</gene>
<comment type="caution">
    <text evidence="5">The sequence shown here is derived from an EMBL/GenBank/DDBJ whole genome shotgun (WGS) entry which is preliminary data.</text>
</comment>
<dbReference type="PROSITE" id="PS50937">
    <property type="entry name" value="HTH_MERR_2"/>
    <property type="match status" value="1"/>
</dbReference>
<protein>
    <submittedName>
        <fullName evidence="5">MerR family transcriptional regulator</fullName>
    </submittedName>
</protein>
<reference evidence="5 6" key="1">
    <citation type="submission" date="2018-07" db="EMBL/GenBank/DDBJ databases">
        <title>Genomic Encyclopedia of Type Strains, Phase IV (KMG-IV): sequencing the most valuable type-strain genomes for metagenomic binning, comparative biology and taxonomic classification.</title>
        <authorList>
            <person name="Goeker M."/>
        </authorList>
    </citation>
    <scope>NUCLEOTIDE SEQUENCE [LARGE SCALE GENOMIC DNA]</scope>
    <source>
        <strain evidence="5 6">DSM 26725</strain>
    </source>
</reference>
<dbReference type="Pfam" id="PF00376">
    <property type="entry name" value="MerR"/>
    <property type="match status" value="1"/>
</dbReference>
<organism evidence="5 6">
    <name type="scientific">Parasphingopyxis lamellibrachiae</name>
    <dbReference type="NCBI Taxonomy" id="680125"/>
    <lineage>
        <taxon>Bacteria</taxon>
        <taxon>Pseudomonadati</taxon>
        <taxon>Pseudomonadota</taxon>
        <taxon>Alphaproteobacteria</taxon>
        <taxon>Sphingomonadales</taxon>
        <taxon>Sphingomonadaceae</taxon>
        <taxon>Parasphingopyxis</taxon>
    </lineage>
</organism>
<dbReference type="AlphaFoldDB" id="A0A3D9FFW0"/>
<dbReference type="Pfam" id="PF09278">
    <property type="entry name" value="MerR-DNA-bind"/>
    <property type="match status" value="1"/>
</dbReference>
<dbReference type="Gene3D" id="1.10.1660.10">
    <property type="match status" value="1"/>
</dbReference>
<dbReference type="PRINTS" id="PR00040">
    <property type="entry name" value="HTHMERR"/>
</dbReference>
<evidence type="ECO:0000313" key="6">
    <source>
        <dbReference type="Proteomes" id="UP000256310"/>
    </source>
</evidence>
<evidence type="ECO:0000259" key="4">
    <source>
        <dbReference type="PROSITE" id="PS50937"/>
    </source>
</evidence>
<dbReference type="GO" id="GO:0003677">
    <property type="term" value="F:DNA binding"/>
    <property type="evidence" value="ECO:0007669"/>
    <property type="project" value="UniProtKB-KW"/>
</dbReference>
<dbReference type="PANTHER" id="PTHR30204">
    <property type="entry name" value="REDOX-CYCLING DRUG-SENSING TRANSCRIPTIONAL ACTIVATOR SOXR"/>
    <property type="match status" value="1"/>
</dbReference>
<dbReference type="GO" id="GO:0003700">
    <property type="term" value="F:DNA-binding transcription factor activity"/>
    <property type="evidence" value="ECO:0007669"/>
    <property type="project" value="InterPro"/>
</dbReference>
<evidence type="ECO:0000256" key="2">
    <source>
        <dbReference type="ARBA" id="ARBA00023125"/>
    </source>
</evidence>
<keyword evidence="1" id="KW-0805">Transcription regulation</keyword>